<organism evidence="1 3">
    <name type="scientific">Pseudomonas savastanoi pv. phaseolicola</name>
    <name type="common">Pseudomonas syringae pv. phaseolicola</name>
    <dbReference type="NCBI Taxonomy" id="319"/>
    <lineage>
        <taxon>Bacteria</taxon>
        <taxon>Pseudomonadati</taxon>
        <taxon>Pseudomonadota</taxon>
        <taxon>Gammaproteobacteria</taxon>
        <taxon>Pseudomonadales</taxon>
        <taxon>Pseudomonadaceae</taxon>
        <taxon>Pseudomonas</taxon>
    </lineage>
</organism>
<accession>A0A0P9WDF2</accession>
<evidence type="ECO:0000313" key="2">
    <source>
        <dbReference type="EMBL" id="RMU84424.1"/>
    </source>
</evidence>
<comment type="caution">
    <text evidence="1">The sequence shown here is derived from an EMBL/GenBank/DDBJ whole genome shotgun (WGS) entry which is preliminary data.</text>
</comment>
<dbReference type="Proteomes" id="UP000050396">
    <property type="component" value="Unassembled WGS sequence"/>
</dbReference>
<evidence type="ECO:0000313" key="1">
    <source>
        <dbReference type="EMBL" id="KPY16417.1"/>
    </source>
</evidence>
<dbReference type="Proteomes" id="UP000267078">
    <property type="component" value="Unassembled WGS sequence"/>
</dbReference>
<name>A0A0P9WDF2_PSESH</name>
<evidence type="ECO:0000313" key="3">
    <source>
        <dbReference type="Proteomes" id="UP000050396"/>
    </source>
</evidence>
<dbReference type="EMBL" id="LJQZ01000147">
    <property type="protein sequence ID" value="KPY16417.1"/>
    <property type="molecule type" value="Genomic_DNA"/>
</dbReference>
<evidence type="ECO:0000313" key="4">
    <source>
        <dbReference type="Proteomes" id="UP000267078"/>
    </source>
</evidence>
<dbReference type="AntiFam" id="ANF00011">
    <property type="entry name" value="tRNA translation"/>
</dbReference>
<proteinExistence type="predicted"/>
<sequence>MECSFLSFQTEAVSGGAKRDRTADLLRARQALSQLSYGPVFLQAFPTQNWWVWADSNCRPHPYQGCALTN</sequence>
<gene>
    <name evidence="1" type="ORF">ALO55_04111</name>
    <name evidence="2" type="ORF">ALP21_101405</name>
</gene>
<dbReference type="EMBL" id="RBUI01000159">
    <property type="protein sequence ID" value="RMU84424.1"/>
    <property type="molecule type" value="Genomic_DNA"/>
</dbReference>
<dbReference type="AntiFam" id="ANF00012">
    <property type="entry name" value="tRNA translation"/>
</dbReference>
<protein>
    <submittedName>
        <fullName evidence="1">Uncharacterized protein</fullName>
    </submittedName>
</protein>
<reference evidence="2 4" key="2">
    <citation type="submission" date="2018-08" db="EMBL/GenBank/DDBJ databases">
        <title>Recombination of ecologically and evolutionarily significant loci maintains genetic cohesion in the Pseudomonas syringae species complex.</title>
        <authorList>
            <person name="Dillon M."/>
            <person name="Thakur S."/>
            <person name="Almeida R.N.D."/>
            <person name="Weir B.S."/>
            <person name="Guttman D.S."/>
        </authorList>
    </citation>
    <scope>NUCLEOTIDE SEQUENCE [LARGE SCALE GENOMIC DNA]</scope>
    <source>
        <strain evidence="2 4">1449B</strain>
    </source>
</reference>
<dbReference type="AlphaFoldDB" id="A0A0P9WDF2"/>
<reference evidence="1 3" key="1">
    <citation type="submission" date="2015-09" db="EMBL/GenBank/DDBJ databases">
        <title>Genome announcement of multiple Pseudomonas syringae strains.</title>
        <authorList>
            <person name="Thakur S."/>
            <person name="Wang P.W."/>
            <person name="Gong Y."/>
            <person name="Weir B.S."/>
            <person name="Guttman D.S."/>
        </authorList>
    </citation>
    <scope>NUCLEOTIDE SEQUENCE [LARGE SCALE GENOMIC DNA]</scope>
    <source>
        <strain evidence="1 3">ICMP2740</strain>
    </source>
</reference>